<dbReference type="Pfam" id="PF13649">
    <property type="entry name" value="Methyltransf_25"/>
    <property type="match status" value="1"/>
</dbReference>
<sequence>MQNPWDIRYSGEDYVYGKEPNTFFKECLSSLPAGKLLLPAEGEGRNAAWAAGKGWKVTAFDQSQEGRRKALLLAQEKSITIDYNLLAVEDFNPEKDEFDAVALVYLHLHREVRIPFHQKIAHCLKPGGRLIVEAFTTKQIGYNSGGPRDLNLLYTPGYILDDFRDFTFTIGGEEEVFLNEGEYHSGKASIIRFFGTKKH</sequence>
<evidence type="ECO:0000313" key="2">
    <source>
        <dbReference type="EMBL" id="SDC32941.1"/>
    </source>
</evidence>
<keyword evidence="2" id="KW-0489">Methyltransferase</keyword>
<dbReference type="OrthoDB" id="9804312at2"/>
<dbReference type="InterPro" id="IPR029063">
    <property type="entry name" value="SAM-dependent_MTases_sf"/>
</dbReference>
<proteinExistence type="predicted"/>
<dbReference type="CDD" id="cd02440">
    <property type="entry name" value="AdoMet_MTases"/>
    <property type="match status" value="1"/>
</dbReference>
<accession>A0A1G6KQ61</accession>
<reference evidence="2 3" key="1">
    <citation type="submission" date="2016-09" db="EMBL/GenBank/DDBJ databases">
        <authorList>
            <person name="Capua I."/>
            <person name="De Benedictis P."/>
            <person name="Joannis T."/>
            <person name="Lombin L.H."/>
            <person name="Cattoli G."/>
        </authorList>
    </citation>
    <scope>NUCLEOTIDE SEQUENCE [LARGE SCALE GENOMIC DNA]</scope>
    <source>
        <strain evidence="2 3">A7P-90m</strain>
    </source>
</reference>
<name>A0A1G6KQ61_9BACT</name>
<dbReference type="Proteomes" id="UP000199452">
    <property type="component" value="Unassembled WGS sequence"/>
</dbReference>
<dbReference type="AlphaFoldDB" id="A0A1G6KQ61"/>
<organism evidence="2 3">
    <name type="scientific">Williamwhitmania taraxaci</name>
    <dbReference type="NCBI Taxonomy" id="1640674"/>
    <lineage>
        <taxon>Bacteria</taxon>
        <taxon>Pseudomonadati</taxon>
        <taxon>Bacteroidota</taxon>
        <taxon>Bacteroidia</taxon>
        <taxon>Bacteroidales</taxon>
        <taxon>Williamwhitmaniaceae</taxon>
        <taxon>Williamwhitmania</taxon>
    </lineage>
</organism>
<dbReference type="SUPFAM" id="SSF53335">
    <property type="entry name" value="S-adenosyl-L-methionine-dependent methyltransferases"/>
    <property type="match status" value="1"/>
</dbReference>
<dbReference type="GO" id="GO:0032259">
    <property type="term" value="P:methylation"/>
    <property type="evidence" value="ECO:0007669"/>
    <property type="project" value="UniProtKB-KW"/>
</dbReference>
<keyword evidence="2" id="KW-0808">Transferase</keyword>
<gene>
    <name evidence="2" type="ORF">SAMN05216323_102617</name>
</gene>
<dbReference type="RefSeq" id="WP_092437881.1">
    <property type="nucleotide sequence ID" value="NZ_FMYP01000026.1"/>
</dbReference>
<protein>
    <submittedName>
        <fullName evidence="2">Methyltransferase domain-containing protein</fullName>
    </submittedName>
</protein>
<feature type="domain" description="Methyltransferase" evidence="1">
    <location>
        <begin position="42"/>
        <end position="128"/>
    </location>
</feature>
<evidence type="ECO:0000259" key="1">
    <source>
        <dbReference type="Pfam" id="PF13649"/>
    </source>
</evidence>
<dbReference type="Gene3D" id="3.40.50.150">
    <property type="entry name" value="Vaccinia Virus protein VP39"/>
    <property type="match status" value="1"/>
</dbReference>
<dbReference type="GO" id="GO:0008168">
    <property type="term" value="F:methyltransferase activity"/>
    <property type="evidence" value="ECO:0007669"/>
    <property type="project" value="UniProtKB-KW"/>
</dbReference>
<dbReference type="EMBL" id="FMYP01000026">
    <property type="protein sequence ID" value="SDC32941.1"/>
    <property type="molecule type" value="Genomic_DNA"/>
</dbReference>
<keyword evidence="3" id="KW-1185">Reference proteome</keyword>
<evidence type="ECO:0000313" key="3">
    <source>
        <dbReference type="Proteomes" id="UP000199452"/>
    </source>
</evidence>
<dbReference type="STRING" id="1640674.SAMN05216323_102617"/>
<dbReference type="InterPro" id="IPR041698">
    <property type="entry name" value="Methyltransf_25"/>
</dbReference>